<evidence type="ECO:0000313" key="3">
    <source>
        <dbReference type="Proteomes" id="UP000546162"/>
    </source>
</evidence>
<keyword evidence="2" id="KW-0540">Nuclease</keyword>
<protein>
    <submittedName>
        <fullName evidence="2">Uma2 family endonuclease</fullName>
    </submittedName>
</protein>
<dbReference type="EMBL" id="JACHNB010000001">
    <property type="protein sequence ID" value="MBB4745015.1"/>
    <property type="molecule type" value="Genomic_DNA"/>
</dbReference>
<keyword evidence="2" id="KW-0378">Hydrolase</keyword>
<dbReference type="RefSeq" id="WP_185045257.1">
    <property type="nucleotide sequence ID" value="NZ_BAABFG010000005.1"/>
</dbReference>
<organism evidence="2 3">
    <name type="scientific">Actinoplanes octamycinicus</name>
    <dbReference type="NCBI Taxonomy" id="135948"/>
    <lineage>
        <taxon>Bacteria</taxon>
        <taxon>Bacillati</taxon>
        <taxon>Actinomycetota</taxon>
        <taxon>Actinomycetes</taxon>
        <taxon>Micromonosporales</taxon>
        <taxon>Micromonosporaceae</taxon>
        <taxon>Actinoplanes</taxon>
    </lineage>
</organism>
<evidence type="ECO:0000259" key="1">
    <source>
        <dbReference type="Pfam" id="PF05685"/>
    </source>
</evidence>
<comment type="caution">
    <text evidence="2">The sequence shown here is derived from an EMBL/GenBank/DDBJ whole genome shotgun (WGS) entry which is preliminary data.</text>
</comment>
<dbReference type="AlphaFoldDB" id="A0A7W7H6P5"/>
<name>A0A7W7H6P5_9ACTN</name>
<evidence type="ECO:0000313" key="2">
    <source>
        <dbReference type="EMBL" id="MBB4745015.1"/>
    </source>
</evidence>
<dbReference type="GO" id="GO:0004519">
    <property type="term" value="F:endonuclease activity"/>
    <property type="evidence" value="ECO:0007669"/>
    <property type="project" value="UniProtKB-KW"/>
</dbReference>
<dbReference type="PANTHER" id="PTHR35400">
    <property type="entry name" value="SLR1083 PROTEIN"/>
    <property type="match status" value="1"/>
</dbReference>
<dbReference type="InterPro" id="IPR011335">
    <property type="entry name" value="Restrct_endonuc-II-like"/>
</dbReference>
<keyword evidence="3" id="KW-1185">Reference proteome</keyword>
<reference evidence="2 3" key="1">
    <citation type="submission" date="2020-08" db="EMBL/GenBank/DDBJ databases">
        <title>Sequencing the genomes of 1000 actinobacteria strains.</title>
        <authorList>
            <person name="Klenk H.-P."/>
        </authorList>
    </citation>
    <scope>NUCLEOTIDE SEQUENCE [LARGE SCALE GENOMIC DNA]</scope>
    <source>
        <strain evidence="2 3">DSM 45809</strain>
    </source>
</reference>
<dbReference type="InterPro" id="IPR012296">
    <property type="entry name" value="Nuclease_put_TT1808"/>
</dbReference>
<dbReference type="Proteomes" id="UP000546162">
    <property type="component" value="Unassembled WGS sequence"/>
</dbReference>
<dbReference type="SUPFAM" id="SSF52980">
    <property type="entry name" value="Restriction endonuclease-like"/>
    <property type="match status" value="1"/>
</dbReference>
<dbReference type="Gene3D" id="3.90.1570.10">
    <property type="entry name" value="tt1808, chain A"/>
    <property type="match status" value="1"/>
</dbReference>
<proteinExistence type="predicted"/>
<feature type="domain" description="Putative restriction endonuclease" evidence="1">
    <location>
        <begin position="20"/>
        <end position="185"/>
    </location>
</feature>
<dbReference type="PANTHER" id="PTHR35400:SF3">
    <property type="entry name" value="SLL1072 PROTEIN"/>
    <property type="match status" value="1"/>
</dbReference>
<gene>
    <name evidence="2" type="ORF">BJY16_008474</name>
</gene>
<sequence length="193" mass="21931">MSAEPLAEWQRPPAEGYFADDLDRLPGLPPHTELIDGAIVTMSPQQLFHMKALRLLENALARLAPWDHYRARREMSVVLGPRQRLEPDVMLVHADAEIDSAATWYPADAVALVVEVVSPDSEERDRKRKPQLYAEAGIEYFWRVEDGAGKVILYAYELDPATRQYAPLGIFHDRVTLTVPFPIDIDLTEIDRI</sequence>
<dbReference type="Pfam" id="PF05685">
    <property type="entry name" value="Uma2"/>
    <property type="match status" value="1"/>
</dbReference>
<accession>A0A7W7H6P5</accession>
<dbReference type="InterPro" id="IPR008538">
    <property type="entry name" value="Uma2"/>
</dbReference>
<keyword evidence="2" id="KW-0255">Endonuclease</keyword>
<dbReference type="CDD" id="cd06260">
    <property type="entry name" value="DUF820-like"/>
    <property type="match status" value="1"/>
</dbReference>